<sequence length="60" mass="7041">FHHNKVFQPAKSSISVERDHLNGIWTWTLDDSCDNCENEEEPLCVKFCLYNAIVIKEEED</sequence>
<gene>
    <name evidence="1" type="ORF">S03H2_44505</name>
</gene>
<dbReference type="SUPFAM" id="SSF54862">
    <property type="entry name" value="4Fe-4S ferredoxins"/>
    <property type="match status" value="1"/>
</dbReference>
<accession>X1H0S4</accession>
<name>X1H0S4_9ZZZZ</name>
<feature type="non-terminal residue" evidence="1">
    <location>
        <position position="1"/>
    </location>
</feature>
<evidence type="ECO:0008006" key="2">
    <source>
        <dbReference type="Google" id="ProtNLM"/>
    </source>
</evidence>
<organism evidence="1">
    <name type="scientific">marine sediment metagenome</name>
    <dbReference type="NCBI Taxonomy" id="412755"/>
    <lineage>
        <taxon>unclassified sequences</taxon>
        <taxon>metagenomes</taxon>
        <taxon>ecological metagenomes</taxon>
    </lineage>
</organism>
<protein>
    <recommendedName>
        <fullName evidence="2">4Fe-4S ferredoxin-type domain-containing protein</fullName>
    </recommendedName>
</protein>
<comment type="caution">
    <text evidence="1">The sequence shown here is derived from an EMBL/GenBank/DDBJ whole genome shotgun (WGS) entry which is preliminary data.</text>
</comment>
<dbReference type="EMBL" id="BARU01027831">
    <property type="protein sequence ID" value="GAH63766.1"/>
    <property type="molecule type" value="Genomic_DNA"/>
</dbReference>
<proteinExistence type="predicted"/>
<reference evidence="1" key="1">
    <citation type="journal article" date="2014" name="Front. Microbiol.">
        <title>High frequency of phylogenetically diverse reductive dehalogenase-homologous genes in deep subseafloor sedimentary metagenomes.</title>
        <authorList>
            <person name="Kawai M."/>
            <person name="Futagami T."/>
            <person name="Toyoda A."/>
            <person name="Takaki Y."/>
            <person name="Nishi S."/>
            <person name="Hori S."/>
            <person name="Arai W."/>
            <person name="Tsubouchi T."/>
            <person name="Morono Y."/>
            <person name="Uchiyama I."/>
            <person name="Ito T."/>
            <person name="Fujiyama A."/>
            <person name="Inagaki F."/>
            <person name="Takami H."/>
        </authorList>
    </citation>
    <scope>NUCLEOTIDE SEQUENCE</scope>
    <source>
        <strain evidence="1">Expedition CK06-06</strain>
    </source>
</reference>
<evidence type="ECO:0000313" key="1">
    <source>
        <dbReference type="EMBL" id="GAH63766.1"/>
    </source>
</evidence>
<dbReference type="AlphaFoldDB" id="X1H0S4"/>